<name>A0A7J7ILE2_9RHOD</name>
<dbReference type="Proteomes" id="UP000530660">
    <property type="component" value="Unassembled WGS sequence"/>
</dbReference>
<reference evidence="3 4" key="1">
    <citation type="journal article" date="2020" name="J. Phycol.">
        <title>Comparative genome analysis reveals Cyanidiococcus gen. nov., a new extremophilic red algal genus sister to Cyanidioschyzon (Cyanidioschyzonaceae, Rhodophyta).</title>
        <authorList>
            <person name="Liu S.-L."/>
            <person name="Chiang Y.-R."/>
            <person name="Yoon H.S."/>
            <person name="Fu H.-Y."/>
        </authorList>
    </citation>
    <scope>NUCLEOTIDE SEQUENCE [LARGE SCALE GENOMIC DNA]</scope>
    <source>
        <strain evidence="3 4">THAL066</strain>
    </source>
</reference>
<protein>
    <submittedName>
        <fullName evidence="3">Uncharacterized protein</fullName>
    </submittedName>
</protein>
<evidence type="ECO:0000256" key="2">
    <source>
        <dbReference type="SAM" id="Phobius"/>
    </source>
</evidence>
<keyword evidence="4" id="KW-1185">Reference proteome</keyword>
<keyword evidence="2" id="KW-0472">Membrane</keyword>
<sequence>MMVAGASTEEALVAAWIIWLVSWVAVATSRWSSSFWRTRRSPGPQVQIANPELESLVTEIGRLEREAKALCHPDSFVAYAKLERELDEKRRQLEALQRRQQQQQQELVGQRDSATRSWREGLERWLPTLLSLCWLVSSSLLWLFYRNTVVSYFPCYGRAWRWFRFLRLSPVQDGLEHAPSTCALYGGPWIWLCVFVGRRVLHRVPLNLSRRSARP</sequence>
<feature type="coiled-coil region" evidence="1">
    <location>
        <begin position="79"/>
        <end position="113"/>
    </location>
</feature>
<proteinExistence type="predicted"/>
<accession>A0A7J7ILE2</accession>
<comment type="caution">
    <text evidence="3">The sequence shown here is derived from an EMBL/GenBank/DDBJ whole genome shotgun (WGS) entry which is preliminary data.</text>
</comment>
<evidence type="ECO:0000313" key="3">
    <source>
        <dbReference type="EMBL" id="KAF6003121.1"/>
    </source>
</evidence>
<keyword evidence="1" id="KW-0175">Coiled coil</keyword>
<evidence type="ECO:0000313" key="4">
    <source>
        <dbReference type="Proteomes" id="UP000530660"/>
    </source>
</evidence>
<gene>
    <name evidence="3" type="ORF">F1559_004360</name>
</gene>
<keyword evidence="2" id="KW-1133">Transmembrane helix</keyword>
<feature type="transmembrane region" description="Helical" evidence="2">
    <location>
        <begin position="12"/>
        <end position="31"/>
    </location>
</feature>
<dbReference type="AlphaFoldDB" id="A0A7J7ILE2"/>
<organism evidence="3 4">
    <name type="scientific">Cyanidiococcus yangmingshanensis</name>
    <dbReference type="NCBI Taxonomy" id="2690220"/>
    <lineage>
        <taxon>Eukaryota</taxon>
        <taxon>Rhodophyta</taxon>
        <taxon>Bangiophyceae</taxon>
        <taxon>Cyanidiales</taxon>
        <taxon>Cyanidiaceae</taxon>
        <taxon>Cyanidiococcus</taxon>
    </lineage>
</organism>
<keyword evidence="2" id="KW-0812">Transmembrane</keyword>
<dbReference type="EMBL" id="VWRR01000008">
    <property type="protein sequence ID" value="KAF6003121.1"/>
    <property type="molecule type" value="Genomic_DNA"/>
</dbReference>
<evidence type="ECO:0000256" key="1">
    <source>
        <dbReference type="SAM" id="Coils"/>
    </source>
</evidence>